<evidence type="ECO:0000313" key="2">
    <source>
        <dbReference type="Proteomes" id="UP001162164"/>
    </source>
</evidence>
<keyword evidence="2" id="KW-1185">Reference proteome</keyword>
<gene>
    <name evidence="1" type="ORF">NQ317_019795</name>
</gene>
<dbReference type="Proteomes" id="UP001162164">
    <property type="component" value="Unassembled WGS sequence"/>
</dbReference>
<accession>A0ABQ9JCN9</accession>
<dbReference type="EMBL" id="JAPWTJ010000819">
    <property type="protein sequence ID" value="KAJ8975467.1"/>
    <property type="molecule type" value="Genomic_DNA"/>
</dbReference>
<organism evidence="1 2">
    <name type="scientific">Molorchus minor</name>
    <dbReference type="NCBI Taxonomy" id="1323400"/>
    <lineage>
        <taxon>Eukaryota</taxon>
        <taxon>Metazoa</taxon>
        <taxon>Ecdysozoa</taxon>
        <taxon>Arthropoda</taxon>
        <taxon>Hexapoda</taxon>
        <taxon>Insecta</taxon>
        <taxon>Pterygota</taxon>
        <taxon>Neoptera</taxon>
        <taxon>Endopterygota</taxon>
        <taxon>Coleoptera</taxon>
        <taxon>Polyphaga</taxon>
        <taxon>Cucujiformia</taxon>
        <taxon>Chrysomeloidea</taxon>
        <taxon>Cerambycidae</taxon>
        <taxon>Lamiinae</taxon>
        <taxon>Monochamini</taxon>
        <taxon>Molorchus</taxon>
    </lineage>
</organism>
<proteinExistence type="predicted"/>
<sequence>MKVHLHLSKFKIKLVNNFYTPSNHVTAYYHCQTLLYLSYHKRERDGNINKKKSAGRLMFTVAVVPASNFITRVPEPVKEVDLLNDRHRINYQTNCTSDTERFGYRFEVSVILKRSKMAFSMLRNGFIYCRNVSKMSVFVENSLRSANMDTVRITLATTTSFTLVSSNLSTLKYILVKVNYAQTTTVIEGPVTRKPLAAMCSNFDIGGFKAC</sequence>
<reference evidence="1" key="1">
    <citation type="journal article" date="2023" name="Insect Mol. Biol.">
        <title>Genome sequencing provides insights into the evolution of gene families encoding plant cell wall-degrading enzymes in longhorned beetles.</title>
        <authorList>
            <person name="Shin N.R."/>
            <person name="Okamura Y."/>
            <person name="Kirsch R."/>
            <person name="Pauchet Y."/>
        </authorList>
    </citation>
    <scope>NUCLEOTIDE SEQUENCE</scope>
    <source>
        <strain evidence="1">MMC_N1</strain>
    </source>
</reference>
<name>A0ABQ9JCN9_9CUCU</name>
<comment type="caution">
    <text evidence="1">The sequence shown here is derived from an EMBL/GenBank/DDBJ whole genome shotgun (WGS) entry which is preliminary data.</text>
</comment>
<evidence type="ECO:0000313" key="1">
    <source>
        <dbReference type="EMBL" id="KAJ8975467.1"/>
    </source>
</evidence>
<protein>
    <submittedName>
        <fullName evidence="1">Uncharacterized protein</fullName>
    </submittedName>
</protein>